<evidence type="ECO:0000313" key="2">
    <source>
        <dbReference type="Proteomes" id="UP000321947"/>
    </source>
</evidence>
<dbReference type="AlphaFoldDB" id="A0A5D3C129"/>
<name>A0A5D3C129_CUCMM</name>
<gene>
    <name evidence="1" type="ORF">E5676_scaffold143G001970</name>
</gene>
<sequence>MLVVQGEEFEIIEEDGEEEVTDENVIEVRAVENLNIELSINSIVGLTNPGAMKVKGKVKDEQVVVLIDCGATHNFISKKLVTNLNLPLKATTNYEVILGSGAAIKGKGICGKVEVLLGDWKVVDSFLPLELGGVDVILGMQWLHSLGVTEVDWKHLVMSF</sequence>
<dbReference type="Pfam" id="PF08284">
    <property type="entry name" value="RVP_2"/>
    <property type="match status" value="1"/>
</dbReference>
<accession>A0A5D3C129</accession>
<reference evidence="1 2" key="1">
    <citation type="submission" date="2019-08" db="EMBL/GenBank/DDBJ databases">
        <title>Draft genome sequences of two oriental melons (Cucumis melo L. var makuwa).</title>
        <authorList>
            <person name="Kwon S.-Y."/>
        </authorList>
    </citation>
    <scope>NUCLEOTIDE SEQUENCE [LARGE SCALE GENOMIC DNA]</scope>
    <source>
        <strain evidence="2">cv. Chang Bougi</strain>
        <tissue evidence="1">Leaf</tissue>
    </source>
</reference>
<dbReference type="InterPro" id="IPR021109">
    <property type="entry name" value="Peptidase_aspartic_dom_sf"/>
</dbReference>
<protein>
    <submittedName>
        <fullName evidence="1">Ty3-gypsy retrotransposon protein</fullName>
    </submittedName>
</protein>
<dbReference type="EMBL" id="SSTD01014011">
    <property type="protein sequence ID" value="TYK04974.1"/>
    <property type="molecule type" value="Genomic_DNA"/>
</dbReference>
<dbReference type="SUPFAM" id="SSF50630">
    <property type="entry name" value="Acid proteases"/>
    <property type="match status" value="1"/>
</dbReference>
<dbReference type="CDD" id="cd00303">
    <property type="entry name" value="retropepsin_like"/>
    <property type="match status" value="1"/>
</dbReference>
<evidence type="ECO:0000313" key="1">
    <source>
        <dbReference type="EMBL" id="TYK04974.1"/>
    </source>
</evidence>
<organism evidence="1 2">
    <name type="scientific">Cucumis melo var. makuwa</name>
    <name type="common">Oriental melon</name>
    <dbReference type="NCBI Taxonomy" id="1194695"/>
    <lineage>
        <taxon>Eukaryota</taxon>
        <taxon>Viridiplantae</taxon>
        <taxon>Streptophyta</taxon>
        <taxon>Embryophyta</taxon>
        <taxon>Tracheophyta</taxon>
        <taxon>Spermatophyta</taxon>
        <taxon>Magnoliopsida</taxon>
        <taxon>eudicotyledons</taxon>
        <taxon>Gunneridae</taxon>
        <taxon>Pentapetalae</taxon>
        <taxon>rosids</taxon>
        <taxon>fabids</taxon>
        <taxon>Cucurbitales</taxon>
        <taxon>Cucurbitaceae</taxon>
        <taxon>Benincaseae</taxon>
        <taxon>Cucumis</taxon>
    </lineage>
</organism>
<dbReference type="Proteomes" id="UP000321947">
    <property type="component" value="Unassembled WGS sequence"/>
</dbReference>
<dbReference type="Gene3D" id="2.40.70.10">
    <property type="entry name" value="Acid Proteases"/>
    <property type="match status" value="1"/>
</dbReference>
<comment type="caution">
    <text evidence="1">The sequence shown here is derived from an EMBL/GenBank/DDBJ whole genome shotgun (WGS) entry which is preliminary data.</text>
</comment>
<proteinExistence type="predicted"/>